<evidence type="ECO:0000256" key="12">
    <source>
        <dbReference type="ARBA" id="ARBA00029960"/>
    </source>
</evidence>
<dbReference type="SMART" id="SM00904">
    <property type="entry name" value="Flavokinase"/>
    <property type="match status" value="1"/>
</dbReference>
<dbReference type="GO" id="GO:0009398">
    <property type="term" value="P:FMN biosynthetic process"/>
    <property type="evidence" value="ECO:0007669"/>
    <property type="project" value="UniProtKB-UniPathway"/>
</dbReference>
<feature type="non-terminal residue" evidence="16">
    <location>
        <position position="100"/>
    </location>
</feature>
<evidence type="ECO:0000256" key="14">
    <source>
        <dbReference type="SAM" id="MobiDB-lite"/>
    </source>
</evidence>
<keyword evidence="10 16" id="KW-0418">Kinase</keyword>
<keyword evidence="8" id="KW-0808">Transferase</keyword>
<evidence type="ECO:0000256" key="10">
    <source>
        <dbReference type="ARBA" id="ARBA00022777"/>
    </source>
</evidence>
<dbReference type="Proteomes" id="UP000472727">
    <property type="component" value="Unassembled WGS sequence"/>
</dbReference>
<evidence type="ECO:0000313" key="16">
    <source>
        <dbReference type="EMBL" id="KAF3225014.1"/>
    </source>
</evidence>
<keyword evidence="9" id="KW-0547">Nucleotide-binding</keyword>
<dbReference type="GO" id="GO:0008531">
    <property type="term" value="F:riboflavin kinase activity"/>
    <property type="evidence" value="ECO:0007669"/>
    <property type="project" value="UniProtKB-EC"/>
</dbReference>
<dbReference type="UniPathway" id="UPA00276">
    <property type="reaction ID" value="UER00406"/>
</dbReference>
<dbReference type="Gene3D" id="2.40.30.30">
    <property type="entry name" value="Riboflavin kinase-like"/>
    <property type="match status" value="1"/>
</dbReference>
<keyword evidence="7" id="KW-0288">FMN</keyword>
<evidence type="ECO:0000256" key="1">
    <source>
        <dbReference type="ARBA" id="ARBA00003572"/>
    </source>
</evidence>
<evidence type="ECO:0000256" key="8">
    <source>
        <dbReference type="ARBA" id="ARBA00022679"/>
    </source>
</evidence>
<dbReference type="InterPro" id="IPR015865">
    <property type="entry name" value="Riboflavin_kinase_bac/euk"/>
</dbReference>
<dbReference type="InterPro" id="IPR023468">
    <property type="entry name" value="Riboflavin_kinase"/>
</dbReference>
<dbReference type="PANTHER" id="PTHR22749">
    <property type="entry name" value="RIBOFLAVIN KINASE/FMN ADENYLYLTRANSFERASE"/>
    <property type="match status" value="1"/>
</dbReference>
<evidence type="ECO:0000256" key="11">
    <source>
        <dbReference type="ARBA" id="ARBA00022840"/>
    </source>
</evidence>
<dbReference type="InterPro" id="IPR023465">
    <property type="entry name" value="Riboflavin_kinase_dom_sf"/>
</dbReference>
<dbReference type="GO" id="GO:0009231">
    <property type="term" value="P:riboflavin biosynthetic process"/>
    <property type="evidence" value="ECO:0007669"/>
    <property type="project" value="InterPro"/>
</dbReference>
<gene>
    <name evidence="16" type="primary">FMN1</name>
    <name evidence="16" type="ORF">TWF106_002895</name>
</gene>
<keyword evidence="11" id="KW-0067">ATP-binding</keyword>
<feature type="domain" description="Riboflavin kinase" evidence="15">
    <location>
        <begin position="16"/>
        <end position="98"/>
    </location>
</feature>
<dbReference type="PANTHER" id="PTHR22749:SF6">
    <property type="entry name" value="RIBOFLAVIN KINASE"/>
    <property type="match status" value="1"/>
</dbReference>
<comment type="similarity">
    <text evidence="3">Belongs to the flavokinase family.</text>
</comment>
<dbReference type="EMBL" id="WIWS01000016">
    <property type="protein sequence ID" value="KAF3225014.1"/>
    <property type="molecule type" value="Genomic_DNA"/>
</dbReference>
<evidence type="ECO:0000256" key="4">
    <source>
        <dbReference type="ARBA" id="ARBA00012105"/>
    </source>
</evidence>
<comment type="pathway">
    <text evidence="2">Cofactor biosynthesis; FMN biosynthesis; FMN from riboflavin (ATP route): step 1/1.</text>
</comment>
<reference evidence="16 17" key="1">
    <citation type="submission" date="2019-06" db="EMBL/GenBank/DDBJ databases">
        <authorList>
            <person name="Palmer J.M."/>
        </authorList>
    </citation>
    <scope>NUCLEOTIDE SEQUENCE [LARGE SCALE GENOMIC DNA]</scope>
    <source>
        <strain evidence="16 17">TWF106</strain>
    </source>
</reference>
<evidence type="ECO:0000256" key="2">
    <source>
        <dbReference type="ARBA" id="ARBA00005201"/>
    </source>
</evidence>
<sequence>MRETRPDTAGPDAGPGSPYPVRLSGKIISGFGRGSKELGIPTANIPTEGLPEFIESGIYYGWAGLQSSECGSSSDRGDAVFPMVMSVGWNPFYKNTVRSV</sequence>
<dbReference type="GO" id="GO:0005524">
    <property type="term" value="F:ATP binding"/>
    <property type="evidence" value="ECO:0007669"/>
    <property type="project" value="UniProtKB-KW"/>
</dbReference>
<feature type="region of interest" description="Disordered" evidence="14">
    <location>
        <begin position="1"/>
        <end position="21"/>
    </location>
</feature>
<proteinExistence type="inferred from homology"/>
<comment type="caution">
    <text evidence="16">The sequence shown here is derived from an EMBL/GenBank/DDBJ whole genome shotgun (WGS) entry which is preliminary data.</text>
</comment>
<organism evidence="16 17">
    <name type="scientific">Orbilia oligospora</name>
    <name type="common">Nematode-trapping fungus</name>
    <name type="synonym">Arthrobotrys oligospora</name>
    <dbReference type="NCBI Taxonomy" id="2813651"/>
    <lineage>
        <taxon>Eukaryota</taxon>
        <taxon>Fungi</taxon>
        <taxon>Dikarya</taxon>
        <taxon>Ascomycota</taxon>
        <taxon>Pezizomycotina</taxon>
        <taxon>Orbiliomycetes</taxon>
        <taxon>Orbiliales</taxon>
        <taxon>Orbiliaceae</taxon>
        <taxon>Orbilia</taxon>
    </lineage>
</organism>
<dbReference type="Pfam" id="PF01687">
    <property type="entry name" value="Flavokinase"/>
    <property type="match status" value="1"/>
</dbReference>
<evidence type="ECO:0000256" key="3">
    <source>
        <dbReference type="ARBA" id="ARBA00010108"/>
    </source>
</evidence>
<protein>
    <recommendedName>
        <fullName evidence="5">Riboflavin kinase</fullName>
        <ecNumber evidence="4">2.7.1.26</ecNumber>
    </recommendedName>
    <alternativeName>
        <fullName evidence="12">Flavin mononucleotide kinase 1</fullName>
    </alternativeName>
</protein>
<dbReference type="EC" id="2.7.1.26" evidence="4"/>
<keyword evidence="6" id="KW-0285">Flavoprotein</keyword>
<evidence type="ECO:0000256" key="9">
    <source>
        <dbReference type="ARBA" id="ARBA00022741"/>
    </source>
</evidence>
<comment type="catalytic activity">
    <reaction evidence="13">
        <text>riboflavin + ATP = FMN + ADP + H(+)</text>
        <dbReference type="Rhea" id="RHEA:14357"/>
        <dbReference type="ChEBI" id="CHEBI:15378"/>
        <dbReference type="ChEBI" id="CHEBI:30616"/>
        <dbReference type="ChEBI" id="CHEBI:57986"/>
        <dbReference type="ChEBI" id="CHEBI:58210"/>
        <dbReference type="ChEBI" id="CHEBI:456216"/>
        <dbReference type="EC" id="2.7.1.26"/>
    </reaction>
</comment>
<evidence type="ECO:0000256" key="13">
    <source>
        <dbReference type="ARBA" id="ARBA00047880"/>
    </source>
</evidence>
<evidence type="ECO:0000256" key="7">
    <source>
        <dbReference type="ARBA" id="ARBA00022643"/>
    </source>
</evidence>
<comment type="function">
    <text evidence="1">Catalyzes the phosphorylation of riboflavin (vitamin B2) to form flavin mononucleotide (FMN) coenzyme.</text>
</comment>
<dbReference type="GO" id="GO:0005739">
    <property type="term" value="C:mitochondrion"/>
    <property type="evidence" value="ECO:0007669"/>
    <property type="project" value="TreeGrafter"/>
</dbReference>
<evidence type="ECO:0000256" key="5">
    <source>
        <dbReference type="ARBA" id="ARBA00017394"/>
    </source>
</evidence>
<evidence type="ECO:0000313" key="17">
    <source>
        <dbReference type="Proteomes" id="UP000472727"/>
    </source>
</evidence>
<dbReference type="SUPFAM" id="SSF82114">
    <property type="entry name" value="Riboflavin kinase-like"/>
    <property type="match status" value="1"/>
</dbReference>
<accession>A0A7C8QSK3</accession>
<evidence type="ECO:0000256" key="6">
    <source>
        <dbReference type="ARBA" id="ARBA00022630"/>
    </source>
</evidence>
<evidence type="ECO:0000259" key="15">
    <source>
        <dbReference type="SMART" id="SM00904"/>
    </source>
</evidence>
<name>A0A7C8QSK3_ORBOL</name>
<dbReference type="AlphaFoldDB" id="A0A7C8QSK3"/>